<evidence type="ECO:0000256" key="4">
    <source>
        <dbReference type="ARBA" id="ARBA00022989"/>
    </source>
</evidence>
<evidence type="ECO:0000313" key="12">
    <source>
        <dbReference type="Proteomes" id="UP000265140"/>
    </source>
</evidence>
<dbReference type="InterPro" id="IPR016186">
    <property type="entry name" value="C-type_lectin-like/link_sf"/>
</dbReference>
<organism evidence="11 12">
    <name type="scientific">Esox lucius</name>
    <name type="common">Northern pike</name>
    <dbReference type="NCBI Taxonomy" id="8010"/>
    <lineage>
        <taxon>Eukaryota</taxon>
        <taxon>Metazoa</taxon>
        <taxon>Chordata</taxon>
        <taxon>Craniata</taxon>
        <taxon>Vertebrata</taxon>
        <taxon>Euteleostomi</taxon>
        <taxon>Actinopterygii</taxon>
        <taxon>Neopterygii</taxon>
        <taxon>Teleostei</taxon>
        <taxon>Protacanthopterygii</taxon>
        <taxon>Esociformes</taxon>
        <taxon>Esocidae</taxon>
        <taxon>Esox</taxon>
    </lineage>
</organism>
<dbReference type="GeneTree" id="ENSGT01000000214788"/>
<evidence type="ECO:0000313" key="11">
    <source>
        <dbReference type="Ensembl" id="ENSELUP00000053936.1"/>
    </source>
</evidence>
<dbReference type="GO" id="GO:0016323">
    <property type="term" value="C:basolateral plasma membrane"/>
    <property type="evidence" value="ECO:0007669"/>
    <property type="project" value="TreeGrafter"/>
</dbReference>
<sequence length="84" mass="9438">RLHLLWMMQSDLVIIPLGLLWMMQSDLVIIALGCSHAGVFHVEGEDRYSLTFDMAKELCKNLGANIASMEQVLKAHSHGLETCR</sequence>
<accession>A0A6Q2XLC0</accession>
<dbReference type="InterPro" id="IPR016187">
    <property type="entry name" value="CTDL_fold"/>
</dbReference>
<evidence type="ECO:0000256" key="3">
    <source>
        <dbReference type="ARBA" id="ARBA00022729"/>
    </source>
</evidence>
<protein>
    <recommendedName>
        <fullName evidence="10">Link domain-containing protein</fullName>
    </recommendedName>
</protein>
<dbReference type="Ensembl" id="ENSELUT00000070168.2">
    <property type="protein sequence ID" value="ENSELUP00000053936.1"/>
    <property type="gene ID" value="ENSELUG00000025015.2"/>
</dbReference>
<proteinExistence type="predicted"/>
<dbReference type="Gene3D" id="3.10.100.10">
    <property type="entry name" value="Mannose-Binding Protein A, subunit A"/>
    <property type="match status" value="1"/>
</dbReference>
<dbReference type="Pfam" id="PF00193">
    <property type="entry name" value="Xlink"/>
    <property type="match status" value="1"/>
</dbReference>
<keyword evidence="4" id="KW-1133">Transmembrane helix</keyword>
<dbReference type="AlphaFoldDB" id="A0A6Q2XLC0"/>
<dbReference type="InParanoid" id="A0A6Q2XLC0"/>
<dbReference type="SUPFAM" id="SSF56436">
    <property type="entry name" value="C-type lectin-like"/>
    <property type="match status" value="1"/>
</dbReference>
<dbReference type="GO" id="GO:0035692">
    <property type="term" value="C:macrophage migration inhibitory factor receptor complex"/>
    <property type="evidence" value="ECO:0007669"/>
    <property type="project" value="TreeGrafter"/>
</dbReference>
<reference evidence="11" key="3">
    <citation type="submission" date="2025-08" db="UniProtKB">
        <authorList>
            <consortium name="Ensembl"/>
        </authorList>
    </citation>
    <scope>IDENTIFICATION</scope>
</reference>
<evidence type="ECO:0000256" key="5">
    <source>
        <dbReference type="ARBA" id="ARBA00023136"/>
    </source>
</evidence>
<dbReference type="PROSITE" id="PS50963">
    <property type="entry name" value="LINK_2"/>
    <property type="match status" value="1"/>
</dbReference>
<dbReference type="GO" id="GO:0004896">
    <property type="term" value="F:cytokine receptor activity"/>
    <property type="evidence" value="ECO:0007669"/>
    <property type="project" value="TreeGrafter"/>
</dbReference>
<dbReference type="GO" id="GO:0007155">
    <property type="term" value="P:cell adhesion"/>
    <property type="evidence" value="ECO:0007669"/>
    <property type="project" value="InterPro"/>
</dbReference>
<evidence type="ECO:0000256" key="1">
    <source>
        <dbReference type="ARBA" id="ARBA00004167"/>
    </source>
</evidence>
<dbReference type="InterPro" id="IPR000538">
    <property type="entry name" value="Link_dom"/>
</dbReference>
<dbReference type="Proteomes" id="UP000265140">
    <property type="component" value="Chromosome 19"/>
</dbReference>
<evidence type="ECO:0000256" key="7">
    <source>
        <dbReference type="ARBA" id="ARBA00023170"/>
    </source>
</evidence>
<reference evidence="11" key="4">
    <citation type="submission" date="2025-09" db="UniProtKB">
        <authorList>
            <consortium name="Ensembl"/>
        </authorList>
    </citation>
    <scope>IDENTIFICATION</scope>
</reference>
<keyword evidence="6" id="KW-1015">Disulfide bond</keyword>
<evidence type="ECO:0000256" key="6">
    <source>
        <dbReference type="ARBA" id="ARBA00023157"/>
    </source>
</evidence>
<reference evidence="12" key="1">
    <citation type="journal article" date="2014" name="PLoS ONE">
        <title>The genome and linkage map of the northern pike (Esox lucius): conserved synteny revealed between the salmonid sister group and the Neoteleostei.</title>
        <authorList>
            <person name="Rondeau E.B."/>
            <person name="Minkley D.R."/>
            <person name="Leong J.S."/>
            <person name="Messmer A.M."/>
            <person name="Jantzen J.R."/>
            <person name="von Schalburg K.R."/>
            <person name="Lemon C."/>
            <person name="Bird N.H."/>
            <person name="Koop B.F."/>
        </authorList>
    </citation>
    <scope>NUCLEOTIDE SEQUENCE</scope>
</reference>
<dbReference type="InterPro" id="IPR043210">
    <property type="entry name" value="CD44_antigen-like"/>
</dbReference>
<comment type="subcellular location">
    <subcellularLocation>
        <location evidence="1">Membrane</location>
        <topology evidence="1">Single-pass membrane protein</topology>
    </subcellularLocation>
</comment>
<dbReference type="GO" id="GO:0005540">
    <property type="term" value="F:hyaluronic acid binding"/>
    <property type="evidence" value="ECO:0007669"/>
    <property type="project" value="InterPro"/>
</dbReference>
<evidence type="ECO:0000256" key="8">
    <source>
        <dbReference type="ARBA" id="ARBA00023180"/>
    </source>
</evidence>
<reference evidence="11" key="2">
    <citation type="submission" date="2020-02" db="EMBL/GenBank/DDBJ databases">
        <title>Esox lucius (northern pike) genome, fEsoLuc1, primary haplotype.</title>
        <authorList>
            <person name="Myers G."/>
            <person name="Karagic N."/>
            <person name="Meyer A."/>
            <person name="Pippel M."/>
            <person name="Reichard M."/>
            <person name="Winkler S."/>
            <person name="Tracey A."/>
            <person name="Sims Y."/>
            <person name="Howe K."/>
            <person name="Rhie A."/>
            <person name="Formenti G."/>
            <person name="Durbin R."/>
            <person name="Fedrigo O."/>
            <person name="Jarvis E.D."/>
        </authorList>
    </citation>
    <scope>NUCLEOTIDE SEQUENCE [LARGE SCALE GENOMIC DNA]</scope>
</reference>
<evidence type="ECO:0000256" key="2">
    <source>
        <dbReference type="ARBA" id="ARBA00022692"/>
    </source>
</evidence>
<evidence type="ECO:0000256" key="9">
    <source>
        <dbReference type="PROSITE-ProRule" id="PRU00323"/>
    </source>
</evidence>
<dbReference type="PANTHER" id="PTHR10225">
    <property type="entry name" value="HYALURONAN RECEPTOR"/>
    <property type="match status" value="1"/>
</dbReference>
<dbReference type="GO" id="GO:0070374">
    <property type="term" value="P:positive regulation of ERK1 and ERK2 cascade"/>
    <property type="evidence" value="ECO:0007669"/>
    <property type="project" value="TreeGrafter"/>
</dbReference>
<dbReference type="PANTHER" id="PTHR10225:SF6">
    <property type="entry name" value="CD44 ANTIGEN"/>
    <property type="match status" value="1"/>
</dbReference>
<dbReference type="Bgee" id="ENSELUG00000025015">
    <property type="expression patterns" value="Expressed in head kidney and 13 other cell types or tissues"/>
</dbReference>
<name>A0A6Q2XLC0_ESOLU</name>
<keyword evidence="5" id="KW-0472">Membrane</keyword>
<keyword evidence="8" id="KW-0325">Glycoprotein</keyword>
<comment type="caution">
    <text evidence="9">Lacks conserved residue(s) required for the propagation of feature annotation.</text>
</comment>
<keyword evidence="12" id="KW-1185">Reference proteome</keyword>
<feature type="domain" description="Link" evidence="10">
    <location>
        <begin position="38"/>
        <end position="84"/>
    </location>
</feature>
<keyword evidence="2" id="KW-0812">Transmembrane</keyword>
<evidence type="ECO:0000259" key="10">
    <source>
        <dbReference type="PROSITE" id="PS50963"/>
    </source>
</evidence>
<keyword evidence="7" id="KW-0675">Receptor</keyword>
<dbReference type="GO" id="GO:0006954">
    <property type="term" value="P:inflammatory response"/>
    <property type="evidence" value="ECO:0007669"/>
    <property type="project" value="TreeGrafter"/>
</dbReference>
<keyword evidence="3" id="KW-0732">Signal</keyword>